<dbReference type="VEuPathDB" id="ToxoDB:BESB_063090"/>
<dbReference type="OrthoDB" id="332882at2759"/>
<dbReference type="GeneID" id="40311237"/>
<evidence type="ECO:0000256" key="2">
    <source>
        <dbReference type="SAM" id="Phobius"/>
    </source>
</evidence>
<name>A0A2A9MJ68_BESBE</name>
<proteinExistence type="predicted"/>
<keyword evidence="2" id="KW-0472">Membrane</keyword>
<organism evidence="3 4">
    <name type="scientific">Besnoitia besnoiti</name>
    <name type="common">Apicomplexan protozoan</name>
    <dbReference type="NCBI Taxonomy" id="94643"/>
    <lineage>
        <taxon>Eukaryota</taxon>
        <taxon>Sar</taxon>
        <taxon>Alveolata</taxon>
        <taxon>Apicomplexa</taxon>
        <taxon>Conoidasida</taxon>
        <taxon>Coccidia</taxon>
        <taxon>Eucoccidiorida</taxon>
        <taxon>Eimeriorina</taxon>
        <taxon>Sarcocystidae</taxon>
        <taxon>Besnoitia</taxon>
    </lineage>
</organism>
<feature type="transmembrane region" description="Helical" evidence="2">
    <location>
        <begin position="164"/>
        <end position="186"/>
    </location>
</feature>
<dbReference type="RefSeq" id="XP_029219431.1">
    <property type="nucleotide sequence ID" value="XM_029364723.1"/>
</dbReference>
<evidence type="ECO:0008006" key="5">
    <source>
        <dbReference type="Google" id="ProtNLM"/>
    </source>
</evidence>
<keyword evidence="2" id="KW-1133">Transmembrane helix</keyword>
<dbReference type="Proteomes" id="UP000224006">
    <property type="component" value="Chromosome V"/>
</dbReference>
<feature type="transmembrane region" description="Helical" evidence="2">
    <location>
        <begin position="101"/>
        <end position="122"/>
    </location>
</feature>
<evidence type="ECO:0000256" key="1">
    <source>
        <dbReference type="SAM" id="MobiDB-lite"/>
    </source>
</evidence>
<keyword evidence="2" id="KW-0812">Transmembrane</keyword>
<sequence>MHGAWWFRGPFVVPLIDAILTLLHEIYISIFWVKDMFNVKGIAKIPSSIPLTWVAPGNALGSVWLPVVYVSSFAILALHIWRMIVAAKHARNPFHPGVMHFVFGFSILAILGFAGVCGMLASDSLTLVNKFKTQVQCTPLAGALNQACVAARQFVVANRRQGHALLILTAVLGLFAIFGEMIIIWACLEACCFGPHIHCTVACGASGLGCGPCGGDCHPVAIACSPGAPPVVGCMSDGPCCPPVSIPVAPGCCPADGGCHPGGGVRATSGPAGTGPIRVGPVGGGSATSILPPTKTSTATHTSHSNPCHASCPVDADTQQRTAVENPVANTCQISINTGTRATLSAVEASVHDPPQPRTRPRSARARRCPAAMGKEPSCSLEGKRKASARDEEDMW</sequence>
<dbReference type="AlphaFoldDB" id="A0A2A9MJ68"/>
<evidence type="ECO:0000313" key="3">
    <source>
        <dbReference type="EMBL" id="PFH35422.1"/>
    </source>
</evidence>
<gene>
    <name evidence="3" type="ORF">BESB_063090</name>
</gene>
<feature type="transmembrane region" description="Helical" evidence="2">
    <location>
        <begin position="53"/>
        <end position="81"/>
    </location>
</feature>
<reference evidence="3 4" key="1">
    <citation type="submission" date="2017-09" db="EMBL/GenBank/DDBJ databases">
        <title>Genome sequencing of Besnoitia besnoiti strain Bb-Ger1.</title>
        <authorList>
            <person name="Schares G."/>
            <person name="Venepally P."/>
            <person name="Lorenzi H.A."/>
        </authorList>
    </citation>
    <scope>NUCLEOTIDE SEQUENCE [LARGE SCALE GENOMIC DNA]</scope>
    <source>
        <strain evidence="3 4">Bb-Ger1</strain>
    </source>
</reference>
<accession>A0A2A9MJ68</accession>
<feature type="compositionally biased region" description="Basic residues" evidence="1">
    <location>
        <begin position="359"/>
        <end position="368"/>
    </location>
</feature>
<keyword evidence="4" id="KW-1185">Reference proteome</keyword>
<evidence type="ECO:0000313" key="4">
    <source>
        <dbReference type="Proteomes" id="UP000224006"/>
    </source>
</evidence>
<dbReference type="KEGG" id="bbes:BESB_063090"/>
<protein>
    <recommendedName>
        <fullName evidence="5">Transmembrane protein</fullName>
    </recommendedName>
</protein>
<feature type="transmembrane region" description="Helical" evidence="2">
    <location>
        <begin position="12"/>
        <end position="33"/>
    </location>
</feature>
<feature type="region of interest" description="Disordered" evidence="1">
    <location>
        <begin position="348"/>
        <end position="396"/>
    </location>
</feature>
<dbReference type="EMBL" id="NWUJ01000005">
    <property type="protein sequence ID" value="PFH35422.1"/>
    <property type="molecule type" value="Genomic_DNA"/>
</dbReference>
<comment type="caution">
    <text evidence="3">The sequence shown here is derived from an EMBL/GenBank/DDBJ whole genome shotgun (WGS) entry which is preliminary data.</text>
</comment>